<dbReference type="GO" id="GO:0016780">
    <property type="term" value="F:phosphotransferase activity, for other substituted phosphate groups"/>
    <property type="evidence" value="ECO:0007669"/>
    <property type="project" value="TreeGrafter"/>
</dbReference>
<evidence type="ECO:0000313" key="4">
    <source>
        <dbReference type="EMBL" id="GAK99717.1"/>
    </source>
</evidence>
<dbReference type="InterPro" id="IPR003362">
    <property type="entry name" value="Bact_transf"/>
</dbReference>
<dbReference type="PANTHER" id="PTHR30576">
    <property type="entry name" value="COLANIC BIOSYNTHESIS UDP-GLUCOSE LIPID CARRIER TRANSFERASE"/>
    <property type="match status" value="1"/>
</dbReference>
<name>A0A090QBW9_NONUL</name>
<reference evidence="4 5" key="1">
    <citation type="journal article" date="2014" name="Genome Announc.">
        <title>Draft Genome Sequences of Marine Flavobacterium Nonlabens Strains NR17, NR24, NR27, NR32, NR33, and Ara13.</title>
        <authorList>
            <person name="Nakanishi M."/>
            <person name="Meirelles P."/>
            <person name="Suzuki R."/>
            <person name="Takatani N."/>
            <person name="Mino S."/>
            <person name="Suda W."/>
            <person name="Oshima K."/>
            <person name="Hattori M."/>
            <person name="Ohkuma M."/>
            <person name="Hosokawa M."/>
            <person name="Miyashita K."/>
            <person name="Thompson F.L."/>
            <person name="Niwa A."/>
            <person name="Sawabe T."/>
            <person name="Sawabe T."/>
        </authorList>
    </citation>
    <scope>NUCLEOTIDE SEQUENCE [LARGE SCALE GENOMIC DNA]</scope>
    <source>
        <strain evidence="5">JCM19314</strain>
    </source>
</reference>
<dbReference type="Proteomes" id="UP000029226">
    <property type="component" value="Unassembled WGS sequence"/>
</dbReference>
<dbReference type="EMBL" id="BBMM01000003">
    <property type="protein sequence ID" value="GAK99717.1"/>
    <property type="molecule type" value="Genomic_DNA"/>
</dbReference>
<keyword evidence="2" id="KW-0472">Membrane</keyword>
<organism evidence="4 5">
    <name type="scientific">Nonlabens ulvanivorans</name>
    <name type="common">Persicivirga ulvanivorans</name>
    <dbReference type="NCBI Taxonomy" id="906888"/>
    <lineage>
        <taxon>Bacteria</taxon>
        <taxon>Pseudomonadati</taxon>
        <taxon>Bacteroidota</taxon>
        <taxon>Flavobacteriia</taxon>
        <taxon>Flavobacteriales</taxon>
        <taxon>Flavobacteriaceae</taxon>
        <taxon>Nonlabens</taxon>
    </lineage>
</organism>
<keyword evidence="2" id="KW-1133">Transmembrane helix</keyword>
<sequence>MPRWFDFIISIASLIIISPLLLITFLFAAVSTLSFGIFVQTRIGQHGKPFTIYKLQTMQEGKITKIGKYLRNYKIDELPQLFNILKGDMSFVGPRPDVPGYYDQLKGEDRKVLTLKPGLTSLAAIKYRHEEQLLAVQSDPLQYNDQYIFPDKVKMNLEYLEKRSLCYDIKIIGLTIKSLFN</sequence>
<evidence type="ECO:0000259" key="3">
    <source>
        <dbReference type="Pfam" id="PF02397"/>
    </source>
</evidence>
<feature type="transmembrane region" description="Helical" evidence="2">
    <location>
        <begin position="6"/>
        <end position="39"/>
    </location>
</feature>
<evidence type="ECO:0000256" key="1">
    <source>
        <dbReference type="ARBA" id="ARBA00006464"/>
    </source>
</evidence>
<accession>A0A090QBW9</accession>
<keyword evidence="2" id="KW-0812">Transmembrane</keyword>
<proteinExistence type="inferred from homology"/>
<feature type="domain" description="Bacterial sugar transferase" evidence="3">
    <location>
        <begin position="3"/>
        <end position="180"/>
    </location>
</feature>
<dbReference type="Pfam" id="PF02397">
    <property type="entry name" value="Bac_transf"/>
    <property type="match status" value="1"/>
</dbReference>
<comment type="caution">
    <text evidence="4">The sequence shown here is derived from an EMBL/GenBank/DDBJ whole genome shotgun (WGS) entry which is preliminary data.</text>
</comment>
<dbReference type="AlphaFoldDB" id="A0A090QBW9"/>
<evidence type="ECO:0000313" key="5">
    <source>
        <dbReference type="Proteomes" id="UP000029226"/>
    </source>
</evidence>
<gene>
    <name evidence="4" type="ORF">JCM19314_902</name>
</gene>
<protein>
    <submittedName>
        <fullName evidence="4">Probable CPS biosynthesis glycosyltransferase</fullName>
    </submittedName>
</protein>
<evidence type="ECO:0000256" key="2">
    <source>
        <dbReference type="SAM" id="Phobius"/>
    </source>
</evidence>
<comment type="similarity">
    <text evidence="1">Belongs to the bacterial sugar transferase family.</text>
</comment>
<dbReference type="PANTHER" id="PTHR30576:SF20">
    <property type="entry name" value="QUINOVOSAMINEPHOSPHOTRANSFERAE-RELATED"/>
    <property type="match status" value="1"/>
</dbReference>
<keyword evidence="4" id="KW-0808">Transferase</keyword>